<dbReference type="AlphaFoldDB" id="A0A401YN00"/>
<dbReference type="EMBL" id="BIFH01000019">
    <property type="protein sequence ID" value="GCD95947.1"/>
    <property type="molecule type" value="Genomic_DNA"/>
</dbReference>
<evidence type="ECO:0000313" key="2">
    <source>
        <dbReference type="Proteomes" id="UP000286931"/>
    </source>
</evidence>
<reference evidence="1 2" key="1">
    <citation type="submission" date="2018-12" db="EMBL/GenBank/DDBJ databases">
        <title>Draft genome sequence of Embleya hyalina NBRC 13850T.</title>
        <authorList>
            <person name="Komaki H."/>
            <person name="Hosoyama A."/>
            <person name="Kimura A."/>
            <person name="Ichikawa N."/>
            <person name="Tamura T."/>
        </authorList>
    </citation>
    <scope>NUCLEOTIDE SEQUENCE [LARGE SCALE GENOMIC DNA]</scope>
    <source>
        <strain evidence="1 2">NBRC 13850</strain>
    </source>
</reference>
<name>A0A401YN00_9ACTN</name>
<evidence type="ECO:0000313" key="1">
    <source>
        <dbReference type="EMBL" id="GCD95947.1"/>
    </source>
</evidence>
<protein>
    <submittedName>
        <fullName evidence="1">Uncharacterized protein</fullName>
    </submittedName>
</protein>
<sequence>MSLPGREGWWVHAPVRSVREGADGRAFRGTGQTAPGVAQSVVGAIV</sequence>
<keyword evidence="2" id="KW-1185">Reference proteome</keyword>
<gene>
    <name evidence="1" type="ORF">EHYA_03631</name>
</gene>
<proteinExistence type="predicted"/>
<accession>A0A401YN00</accession>
<dbReference type="Proteomes" id="UP000286931">
    <property type="component" value="Unassembled WGS sequence"/>
</dbReference>
<comment type="caution">
    <text evidence="1">The sequence shown here is derived from an EMBL/GenBank/DDBJ whole genome shotgun (WGS) entry which is preliminary data.</text>
</comment>
<organism evidence="1 2">
    <name type="scientific">Embleya hyalina</name>
    <dbReference type="NCBI Taxonomy" id="516124"/>
    <lineage>
        <taxon>Bacteria</taxon>
        <taxon>Bacillati</taxon>
        <taxon>Actinomycetota</taxon>
        <taxon>Actinomycetes</taxon>
        <taxon>Kitasatosporales</taxon>
        <taxon>Streptomycetaceae</taxon>
        <taxon>Embleya</taxon>
    </lineage>
</organism>